<evidence type="ECO:0000256" key="8">
    <source>
        <dbReference type="ARBA" id="ARBA00022664"/>
    </source>
</evidence>
<dbReference type="FunFam" id="1.10.10.10:FF:000313">
    <property type="entry name" value="double-stranded RNA-specific adenosine deaminase isoform X4"/>
    <property type="match status" value="1"/>
</dbReference>
<keyword evidence="8" id="KW-0507">mRNA processing</keyword>
<dbReference type="GO" id="GO:0003677">
    <property type="term" value="F:DNA binding"/>
    <property type="evidence" value="ECO:0007669"/>
    <property type="project" value="UniProtKB-KW"/>
</dbReference>
<dbReference type="SMR" id="A0A6P5KR30"/>
<keyword evidence="12" id="KW-0862">Zinc</keyword>
<feature type="region of interest" description="Disordered" evidence="24">
    <location>
        <begin position="70"/>
        <end position="114"/>
    </location>
</feature>
<dbReference type="PANTHER" id="PTHR10910:SF107">
    <property type="entry name" value="DOUBLE-STRANDED RNA-SPECIFIC ADENOSINE DEAMINASE"/>
    <property type="match status" value="1"/>
</dbReference>
<evidence type="ECO:0000256" key="7">
    <source>
        <dbReference type="ARBA" id="ARBA00022588"/>
    </source>
</evidence>
<dbReference type="CDD" id="cd19915">
    <property type="entry name" value="DSRM_DRADA_rpt3"/>
    <property type="match status" value="1"/>
</dbReference>
<dbReference type="Pfam" id="PF02295">
    <property type="entry name" value="z-alpha"/>
    <property type="match status" value="2"/>
</dbReference>
<dbReference type="GO" id="GO:0005737">
    <property type="term" value="C:cytoplasm"/>
    <property type="evidence" value="ECO:0007669"/>
    <property type="project" value="UniProtKB-SubCell"/>
</dbReference>
<keyword evidence="13" id="KW-0832">Ubl conjugation</keyword>
<dbReference type="PROSITE" id="PS50137">
    <property type="entry name" value="DS_RBD"/>
    <property type="match status" value="3"/>
</dbReference>
<keyword evidence="15 23" id="KW-0694">RNA-binding</keyword>
<evidence type="ECO:0000256" key="9">
    <source>
        <dbReference type="ARBA" id="ARBA00022723"/>
    </source>
</evidence>
<dbReference type="Gene3D" id="1.10.10.10">
    <property type="entry name" value="Winged helix-like DNA-binding domain superfamily/Winged helix DNA-binding domain"/>
    <property type="match status" value="2"/>
</dbReference>
<dbReference type="FunFam" id="3.30.160.20:FF:000005">
    <property type="entry name" value="Putative double-stranded RNA-specific adenosine deaminase"/>
    <property type="match status" value="3"/>
</dbReference>
<dbReference type="OMA" id="ERMQMKR"/>
<dbReference type="InterPro" id="IPR002466">
    <property type="entry name" value="A_deamin"/>
</dbReference>
<dbReference type="AlphaFoldDB" id="A0A6P5KR30"/>
<evidence type="ECO:0000256" key="15">
    <source>
        <dbReference type="ARBA" id="ARBA00022884"/>
    </source>
</evidence>
<evidence type="ECO:0000259" key="27">
    <source>
        <dbReference type="PROSITE" id="PS50141"/>
    </source>
</evidence>
<feature type="region of interest" description="Disordered" evidence="24">
    <location>
        <begin position="513"/>
        <end position="559"/>
    </location>
</feature>
<keyword evidence="16" id="KW-0051">Antiviral defense</keyword>
<evidence type="ECO:0000259" key="26">
    <source>
        <dbReference type="PROSITE" id="PS50139"/>
    </source>
</evidence>
<evidence type="ECO:0000256" key="22">
    <source>
        <dbReference type="ARBA" id="ARBA00069511"/>
    </source>
</evidence>
<feature type="compositionally biased region" description="Pro residues" evidence="24">
    <location>
        <begin position="545"/>
        <end position="555"/>
    </location>
</feature>
<feature type="domain" description="DRBM" evidence="25">
    <location>
        <begin position="679"/>
        <end position="747"/>
    </location>
</feature>
<keyword evidence="11" id="KW-0378">Hydrolase</keyword>
<evidence type="ECO:0000256" key="6">
    <source>
        <dbReference type="ARBA" id="ARBA00022553"/>
    </source>
</evidence>
<dbReference type="GO" id="GO:0008251">
    <property type="term" value="F:tRNA-specific adenosine deaminase activity"/>
    <property type="evidence" value="ECO:0007669"/>
    <property type="project" value="TreeGrafter"/>
</dbReference>
<accession>A0A6P5KR30</accession>
<dbReference type="CDD" id="cd19913">
    <property type="entry name" value="DSRM_DRADA_rpt1"/>
    <property type="match status" value="1"/>
</dbReference>
<dbReference type="PANTHER" id="PTHR10910">
    <property type="entry name" value="EUKARYOTE SPECIFIC DSRNA BINDING PROTEIN"/>
    <property type="match status" value="1"/>
</dbReference>
<keyword evidence="9" id="KW-0479">Metal-binding</keyword>
<keyword evidence="17" id="KW-0238">DNA-binding</keyword>
<comment type="catalytic activity">
    <reaction evidence="20">
        <text>adenosine in double-stranded RNA + H2O + H(+) = inosine in double-stranded RNA + NH4(+)</text>
        <dbReference type="Rhea" id="RHEA:10120"/>
        <dbReference type="Rhea" id="RHEA-COMP:13885"/>
        <dbReference type="Rhea" id="RHEA-COMP:13886"/>
        <dbReference type="ChEBI" id="CHEBI:15377"/>
        <dbReference type="ChEBI" id="CHEBI:15378"/>
        <dbReference type="ChEBI" id="CHEBI:28938"/>
        <dbReference type="ChEBI" id="CHEBI:74411"/>
        <dbReference type="ChEBI" id="CHEBI:82852"/>
        <dbReference type="EC" id="3.5.4.37"/>
    </reaction>
</comment>
<evidence type="ECO:0000256" key="11">
    <source>
        <dbReference type="ARBA" id="ARBA00022801"/>
    </source>
</evidence>
<dbReference type="InterPro" id="IPR044456">
    <property type="entry name" value="ADAR1_DSRM_1"/>
</dbReference>
<keyword evidence="14" id="KW-0391">Immunity</keyword>
<name>A0A6P5KR30_PHACI</name>
<keyword evidence="4" id="KW-0963">Cytoplasm</keyword>
<dbReference type="GO" id="GO:0006382">
    <property type="term" value="P:adenosine to inosine editing"/>
    <property type="evidence" value="ECO:0007669"/>
    <property type="project" value="TreeGrafter"/>
</dbReference>
<comment type="subcellular location">
    <subcellularLocation>
        <location evidence="2">Cytoplasm</location>
    </subcellularLocation>
    <subcellularLocation>
        <location evidence="1">Nucleus</location>
    </subcellularLocation>
</comment>
<feature type="domain" description="DRBM" evidence="25">
    <location>
        <begin position="565"/>
        <end position="633"/>
    </location>
</feature>
<dbReference type="InterPro" id="IPR042371">
    <property type="entry name" value="Z_dom"/>
</dbReference>
<evidence type="ECO:0000313" key="28">
    <source>
        <dbReference type="Proteomes" id="UP000515140"/>
    </source>
</evidence>
<dbReference type="SMART" id="SM00358">
    <property type="entry name" value="DSRM"/>
    <property type="match status" value="3"/>
</dbReference>
<keyword evidence="5" id="KW-1017">Isopeptide bond</keyword>
<dbReference type="GO" id="GO:0005730">
    <property type="term" value="C:nucleolus"/>
    <property type="evidence" value="ECO:0007669"/>
    <property type="project" value="TreeGrafter"/>
</dbReference>
<dbReference type="FunFam" id="1.10.10.10:FF:000726">
    <property type="entry name" value="Adenosine deaminase, RNA-specific"/>
    <property type="match status" value="1"/>
</dbReference>
<feature type="domain" description="A to I editase" evidence="27">
    <location>
        <begin position="816"/>
        <end position="1151"/>
    </location>
</feature>
<dbReference type="GO" id="GO:0031047">
    <property type="term" value="P:regulatory ncRNA-mediated gene silencing"/>
    <property type="evidence" value="ECO:0007669"/>
    <property type="project" value="UniProtKB-KW"/>
</dbReference>
<keyword evidence="7" id="KW-0399">Innate immunity</keyword>
<evidence type="ECO:0000256" key="12">
    <source>
        <dbReference type="ARBA" id="ARBA00022833"/>
    </source>
</evidence>
<evidence type="ECO:0000256" key="10">
    <source>
        <dbReference type="ARBA" id="ARBA00022737"/>
    </source>
</evidence>
<dbReference type="Pfam" id="PF00035">
    <property type="entry name" value="dsrm"/>
    <property type="match status" value="3"/>
</dbReference>
<dbReference type="CTD" id="103"/>
<dbReference type="SMART" id="SM00550">
    <property type="entry name" value="Zalpha"/>
    <property type="match status" value="2"/>
</dbReference>
<dbReference type="GO" id="GO:0046872">
    <property type="term" value="F:metal ion binding"/>
    <property type="evidence" value="ECO:0007669"/>
    <property type="project" value="UniProtKB-KW"/>
</dbReference>
<feature type="region of interest" description="Disordered" evidence="24">
    <location>
        <begin position="288"/>
        <end position="384"/>
    </location>
</feature>
<dbReference type="GO" id="GO:0006397">
    <property type="term" value="P:mRNA processing"/>
    <property type="evidence" value="ECO:0007669"/>
    <property type="project" value="UniProtKB-KW"/>
</dbReference>
<sequence length="1156" mass="128086">MLIGMDELQGCSLDRYRNQQIQDYDRSKPRQQLGQGFFPDRFRNQQIEFLRGQLLEVPLIREQASTSFLTRERPSFTGPPADVRQPGNWNIVRPPPSSSSPWKGSPSPRGRATSRQGVAKLTFNFQQLSISQNQEQRILKLLGELGEGQSATVYDLAKKLGVQKKEVNRVLYHLLKQGKLHREEGTPPNWSIPTPSHAWKQTNQVVRQAVRRGPNKSPISDLKDESFIPESDPLSFVNMADIKEKICAYLFDVPDSSALNLAKNIGLTKARDVNTLLFDLERQGDVRREGFTPPRWSLTDKKRERMQLKKNENIPVDSPISQTDIEVDPGNSDVPNTLTAREEEESVENGHQPPSGPTEDGNVGVPGLLEEPPVQDNDPSDMKVENGQWATDDIPDDLNSIKQGDDLHTIMDLPNYMARVGASSQFTAIKKLTACRQKNPISGLLEYAQFTCQTCEFTLLEQSGPSHEPRFKYQAVISGRRFPPAEAGSKKMAKQDAAAKAMTVLFQESGAQGEVTSAAAAPPAVAAPTPPPPPPQPMEEEPEKPSAPEPEPSPISPSSILFGKNPISVLMEHVQKSGSTCEFLLLSQEGPAHDPKFKYCVRMGSQTFPTMIANSKKAAKQMAAEVAVKALCGNPSLNPWTKQPCIDYFSDPASFGGLGEPAPGRAKKIGDLIKYLNANPISGLFEYARSNGFAAEFKLVDQSGPPHEPKFIYQAKVGGRWFPAVSAHSKKQGKQEAADAALRVLIGETERAKRTGGMGISELPLTGSTLHDQVAMLSHQCFSSLTSPIQHSLLGRKILAAIIMKKSDDDLGLVVSFGTGNRCVKGEELSLKGETVNDCHAEIISRRGFVRFLYHELMKYSPMSWKDSIFELAHGNKLQIKKNVTFHLYISTAPCGDGALFDKTCSDPPESYMDSQHQPLFENPKQGKLRTKVENGEGTIPVESSDILPTWDGIQHGERLRTMSCSDKILRWNVLGLQGAMLSHFLQPIYLSSVTLGYLYSQGHLTRAICCRMSKDESAFQEGLKPPYAVNHPKVGRVSVYDSTRQTGKTKESSVNWCVADRTEIEVLDGTKGKVEGPRLDVSRLSKRSMFSLFQQLCAHHNRKDLLRLVSYNEAKKAAQDYQVAKQYFIKSLKDMGFGSWISKPLEEKNFSLCDA</sequence>
<dbReference type="Pfam" id="PF02137">
    <property type="entry name" value="A_deamin"/>
    <property type="match status" value="1"/>
</dbReference>
<dbReference type="Gene3D" id="3.30.160.20">
    <property type="match status" value="3"/>
</dbReference>
<proteinExistence type="predicted"/>
<evidence type="ECO:0000256" key="21">
    <source>
        <dbReference type="ARBA" id="ARBA00066545"/>
    </source>
</evidence>
<dbReference type="Proteomes" id="UP000515140">
    <property type="component" value="Unplaced"/>
</dbReference>
<dbReference type="PROSITE" id="PS50139">
    <property type="entry name" value="Z_BINDING"/>
    <property type="match status" value="2"/>
</dbReference>
<evidence type="ECO:0000313" key="29">
    <source>
        <dbReference type="RefSeq" id="XP_020847302.1"/>
    </source>
</evidence>
<dbReference type="EC" id="3.5.4.37" evidence="21"/>
<evidence type="ECO:0000256" key="24">
    <source>
        <dbReference type="SAM" id="MobiDB-lite"/>
    </source>
</evidence>
<evidence type="ECO:0000256" key="19">
    <source>
        <dbReference type="ARBA" id="ARBA00023242"/>
    </source>
</evidence>
<dbReference type="InterPro" id="IPR036390">
    <property type="entry name" value="WH_DNA-bd_sf"/>
</dbReference>
<evidence type="ECO:0000256" key="23">
    <source>
        <dbReference type="PROSITE-ProRule" id="PRU00266"/>
    </source>
</evidence>
<evidence type="ECO:0000256" key="18">
    <source>
        <dbReference type="ARBA" id="ARBA00023158"/>
    </source>
</evidence>
<feature type="compositionally biased region" description="Pro residues" evidence="24">
    <location>
        <begin position="528"/>
        <end position="537"/>
    </location>
</feature>
<evidence type="ECO:0000256" key="20">
    <source>
        <dbReference type="ARBA" id="ARBA00052912"/>
    </source>
</evidence>
<feature type="domain" description="Z-binding" evidence="26">
    <location>
        <begin position="128"/>
        <end position="194"/>
    </location>
</feature>
<feature type="compositionally biased region" description="Low complexity" evidence="24">
    <location>
        <begin position="99"/>
        <end position="108"/>
    </location>
</feature>
<dbReference type="PROSITE" id="PS50141">
    <property type="entry name" value="A_DEAMIN_EDITASE"/>
    <property type="match status" value="1"/>
</dbReference>
<evidence type="ECO:0000256" key="14">
    <source>
        <dbReference type="ARBA" id="ARBA00022859"/>
    </source>
</evidence>
<dbReference type="RefSeq" id="XP_020847302.1">
    <property type="nucleotide sequence ID" value="XM_020991643.1"/>
</dbReference>
<evidence type="ECO:0000259" key="25">
    <source>
        <dbReference type="PROSITE" id="PS50137"/>
    </source>
</evidence>
<dbReference type="SUPFAM" id="SSF54768">
    <property type="entry name" value="dsRNA-binding domain-like"/>
    <property type="match status" value="3"/>
</dbReference>
<evidence type="ECO:0000256" key="2">
    <source>
        <dbReference type="ARBA" id="ARBA00004496"/>
    </source>
</evidence>
<dbReference type="InterPro" id="IPR036388">
    <property type="entry name" value="WH-like_DNA-bd_sf"/>
</dbReference>
<evidence type="ECO:0000256" key="17">
    <source>
        <dbReference type="ARBA" id="ARBA00023125"/>
    </source>
</evidence>
<dbReference type="GO" id="GO:0045087">
    <property type="term" value="P:innate immune response"/>
    <property type="evidence" value="ECO:0007669"/>
    <property type="project" value="UniProtKB-KW"/>
</dbReference>
<evidence type="ECO:0000256" key="5">
    <source>
        <dbReference type="ARBA" id="ARBA00022499"/>
    </source>
</evidence>
<keyword evidence="10" id="KW-0677">Repeat</keyword>
<dbReference type="GO" id="GO:0003725">
    <property type="term" value="F:double-stranded RNA binding"/>
    <property type="evidence" value="ECO:0007669"/>
    <property type="project" value="TreeGrafter"/>
</dbReference>
<dbReference type="InterPro" id="IPR014720">
    <property type="entry name" value="dsRBD_dom"/>
</dbReference>
<dbReference type="GO" id="GO:0051607">
    <property type="term" value="P:defense response to virus"/>
    <property type="evidence" value="ECO:0007669"/>
    <property type="project" value="UniProtKB-KW"/>
</dbReference>
<dbReference type="InterPro" id="IPR044457">
    <property type="entry name" value="ADAR1_DSRM_3"/>
</dbReference>
<evidence type="ECO:0000256" key="13">
    <source>
        <dbReference type="ARBA" id="ARBA00022843"/>
    </source>
</evidence>
<dbReference type="SMART" id="SM00552">
    <property type="entry name" value="ADEAMc"/>
    <property type="match status" value="1"/>
</dbReference>
<evidence type="ECO:0000256" key="4">
    <source>
        <dbReference type="ARBA" id="ARBA00022490"/>
    </source>
</evidence>
<dbReference type="GO" id="GO:0003726">
    <property type="term" value="F:double-stranded RNA adenosine deaminase activity"/>
    <property type="evidence" value="ECO:0007669"/>
    <property type="project" value="UniProtKB-EC"/>
</dbReference>
<protein>
    <recommendedName>
        <fullName evidence="22">Double-stranded RNA-specific adenosine deaminase</fullName>
        <ecNumber evidence="21">3.5.4.37</ecNumber>
    </recommendedName>
</protein>
<reference evidence="29" key="1">
    <citation type="submission" date="2025-08" db="UniProtKB">
        <authorList>
            <consortium name="RefSeq"/>
        </authorList>
    </citation>
    <scope>IDENTIFICATION</scope>
    <source>
        <tissue evidence="29">Spleen</tissue>
    </source>
</reference>
<dbReference type="SUPFAM" id="SSF46785">
    <property type="entry name" value="Winged helix' DNA-binding domain"/>
    <property type="match status" value="2"/>
</dbReference>
<evidence type="ECO:0000256" key="3">
    <source>
        <dbReference type="ARBA" id="ARBA00022481"/>
    </source>
</evidence>
<feature type="domain" description="DRBM" evidence="25">
    <location>
        <begin position="439"/>
        <end position="507"/>
    </location>
</feature>
<keyword evidence="18" id="KW-0943">RNA-mediated gene silencing</keyword>
<evidence type="ECO:0000256" key="1">
    <source>
        <dbReference type="ARBA" id="ARBA00004123"/>
    </source>
</evidence>
<organism evidence="28 29">
    <name type="scientific">Phascolarctos cinereus</name>
    <name type="common">Koala</name>
    <dbReference type="NCBI Taxonomy" id="38626"/>
    <lineage>
        <taxon>Eukaryota</taxon>
        <taxon>Metazoa</taxon>
        <taxon>Chordata</taxon>
        <taxon>Craniata</taxon>
        <taxon>Vertebrata</taxon>
        <taxon>Euteleostomi</taxon>
        <taxon>Mammalia</taxon>
        <taxon>Metatheria</taxon>
        <taxon>Diprotodontia</taxon>
        <taxon>Phascolarctidae</taxon>
        <taxon>Phascolarctos</taxon>
    </lineage>
</organism>
<gene>
    <name evidence="29" type="primary">ADAR</name>
</gene>
<evidence type="ECO:0000256" key="16">
    <source>
        <dbReference type="ARBA" id="ARBA00023118"/>
    </source>
</evidence>
<feature type="compositionally biased region" description="Low complexity" evidence="24">
    <location>
        <begin position="518"/>
        <end position="527"/>
    </location>
</feature>
<feature type="compositionally biased region" description="Basic and acidic residues" evidence="24">
    <location>
        <begin position="298"/>
        <end position="312"/>
    </location>
</feature>
<keyword evidence="3" id="KW-0488">Methylation</keyword>
<keyword evidence="19" id="KW-0539">Nucleus</keyword>
<keyword evidence="28" id="KW-1185">Reference proteome</keyword>
<dbReference type="GeneID" id="110211972"/>
<feature type="domain" description="Z-binding" evidence="26">
    <location>
        <begin position="236"/>
        <end position="300"/>
    </location>
</feature>
<keyword evidence="6" id="KW-0597">Phosphoprotein</keyword>